<sequence length="347" mass="40809">MKRFIALCAVSFFITYGFAQQNNKDLRYKQLSGRYGSTTEGIYLFDDGKFLLYGYATAIFGNYGFEKDYLLFSPDKPKLFEVYAYQNKSMANGTRVNFSGFDRGGKTFVQFEGESIKRVFNKDANCFDGPFVYEAKKKPKNMVLSILEEAQWSGEKINYSWLYNNDKGYNDFILIYNKPTHYYENFKGMISALKDKTVLKLAGYLGNKDFLKQQSNEDQQQWLEVLEWKKQYYISKDRVEDVLFVNKHYNSFTPPDSLNYVYNEASNEYISKHAAENEEYYRQNQYNADHYLRKYVKLEPVTKGNARFSENDVSTSSIFYTVCGEGSEKSYHYNGYQKYPEELKKEK</sequence>
<evidence type="ECO:0000313" key="3">
    <source>
        <dbReference type="Proteomes" id="UP001144347"/>
    </source>
</evidence>
<organism evidence="2 3">
    <name type="scientific">Pedobacter punctiformis</name>
    <dbReference type="NCBI Taxonomy" id="3004097"/>
    <lineage>
        <taxon>Bacteria</taxon>
        <taxon>Pseudomonadati</taxon>
        <taxon>Bacteroidota</taxon>
        <taxon>Sphingobacteriia</taxon>
        <taxon>Sphingobacteriales</taxon>
        <taxon>Sphingobacteriaceae</taxon>
        <taxon>Pedobacter</taxon>
    </lineage>
</organism>
<protein>
    <submittedName>
        <fullName evidence="2">Preprotein translocase subunit SecD</fullName>
    </submittedName>
</protein>
<comment type="caution">
    <text evidence="2">The sequence shown here is derived from an EMBL/GenBank/DDBJ whole genome shotgun (WGS) entry which is preliminary data.</text>
</comment>
<name>A0ABT4LAS9_9SPHI</name>
<dbReference type="Proteomes" id="UP001144347">
    <property type="component" value="Unassembled WGS sequence"/>
</dbReference>
<reference evidence="2" key="1">
    <citation type="submission" date="2022-12" db="EMBL/GenBank/DDBJ databases">
        <title>Genome sequence of HCMS5-2.</title>
        <authorList>
            <person name="Woo H."/>
        </authorList>
    </citation>
    <scope>NUCLEOTIDE SEQUENCE</scope>
    <source>
        <strain evidence="2">HCMS5-2</strain>
    </source>
</reference>
<dbReference type="RefSeq" id="WP_269427336.1">
    <property type="nucleotide sequence ID" value="NZ_JAPWGM010000003.1"/>
</dbReference>
<gene>
    <name evidence="2" type="ORF">O0955_09630</name>
</gene>
<dbReference type="EMBL" id="JAPWGM010000003">
    <property type="protein sequence ID" value="MCZ4244263.1"/>
    <property type="molecule type" value="Genomic_DNA"/>
</dbReference>
<proteinExistence type="predicted"/>
<feature type="chain" id="PRO_5045053434" evidence="1">
    <location>
        <begin position="20"/>
        <end position="347"/>
    </location>
</feature>
<keyword evidence="3" id="KW-1185">Reference proteome</keyword>
<feature type="signal peptide" evidence="1">
    <location>
        <begin position="1"/>
        <end position="19"/>
    </location>
</feature>
<evidence type="ECO:0000256" key="1">
    <source>
        <dbReference type="SAM" id="SignalP"/>
    </source>
</evidence>
<keyword evidence="1" id="KW-0732">Signal</keyword>
<evidence type="ECO:0000313" key="2">
    <source>
        <dbReference type="EMBL" id="MCZ4244263.1"/>
    </source>
</evidence>
<accession>A0ABT4LAS9</accession>